<dbReference type="EMBL" id="HBUE01337644">
    <property type="protein sequence ID" value="CAG6596985.1"/>
    <property type="molecule type" value="Transcribed_RNA"/>
</dbReference>
<proteinExistence type="predicted"/>
<accession>A0A8D8KU95</accession>
<dbReference type="EMBL" id="HBUE01337642">
    <property type="protein sequence ID" value="CAG6596982.1"/>
    <property type="molecule type" value="Transcribed_RNA"/>
</dbReference>
<sequence>MPDSDMVLGSGLSVVYLWVWVADGALEISKAAQTHVLHTSHCWIHPAYAQRWLPFYFRDLLPIKQGMFVPAVVRQVVHQNVRGDGDALFELLCRNAGRHHLPQDAEE</sequence>
<dbReference type="AlphaFoldDB" id="A0A8D8KU95"/>
<dbReference type="EMBL" id="HBUE01230850">
    <property type="protein sequence ID" value="CAG6544847.1"/>
    <property type="molecule type" value="Transcribed_RNA"/>
</dbReference>
<dbReference type="EMBL" id="HBUE01084277">
    <property type="protein sequence ID" value="CAG6479014.1"/>
    <property type="molecule type" value="Transcribed_RNA"/>
</dbReference>
<dbReference type="EMBL" id="HBUE01084276">
    <property type="protein sequence ID" value="CAG6479011.1"/>
    <property type="molecule type" value="Transcribed_RNA"/>
</dbReference>
<dbReference type="EMBL" id="HBUE01230848">
    <property type="protein sequence ID" value="CAG6544844.1"/>
    <property type="molecule type" value="Transcribed_RNA"/>
</dbReference>
<reference evidence="1" key="1">
    <citation type="submission" date="2021-05" db="EMBL/GenBank/DDBJ databases">
        <authorList>
            <person name="Alioto T."/>
            <person name="Alioto T."/>
            <person name="Gomez Garrido J."/>
        </authorList>
    </citation>
    <scope>NUCLEOTIDE SEQUENCE</scope>
</reference>
<evidence type="ECO:0000313" key="1">
    <source>
        <dbReference type="EMBL" id="CAG6596985.1"/>
    </source>
</evidence>
<organism evidence="1">
    <name type="scientific">Culex pipiens</name>
    <name type="common">House mosquito</name>
    <dbReference type="NCBI Taxonomy" id="7175"/>
    <lineage>
        <taxon>Eukaryota</taxon>
        <taxon>Metazoa</taxon>
        <taxon>Ecdysozoa</taxon>
        <taxon>Arthropoda</taxon>
        <taxon>Hexapoda</taxon>
        <taxon>Insecta</taxon>
        <taxon>Pterygota</taxon>
        <taxon>Neoptera</taxon>
        <taxon>Endopterygota</taxon>
        <taxon>Diptera</taxon>
        <taxon>Nematocera</taxon>
        <taxon>Culicoidea</taxon>
        <taxon>Culicidae</taxon>
        <taxon>Culicinae</taxon>
        <taxon>Culicini</taxon>
        <taxon>Culex</taxon>
        <taxon>Culex</taxon>
    </lineage>
</organism>
<name>A0A8D8KU95_CULPI</name>
<protein>
    <submittedName>
        <fullName evidence="1">(northern house mosquito) hypothetical protein</fullName>
    </submittedName>
</protein>